<keyword evidence="3" id="KW-0804">Transcription</keyword>
<dbReference type="RefSeq" id="WP_205118827.1">
    <property type="nucleotide sequence ID" value="NZ_JAFBCM010000001.1"/>
</dbReference>
<dbReference type="InterPro" id="IPR036271">
    <property type="entry name" value="Tet_transcr_reg_TetR-rel_C_sf"/>
</dbReference>
<dbReference type="Gene3D" id="1.10.357.10">
    <property type="entry name" value="Tetracycline Repressor, domain 2"/>
    <property type="match status" value="1"/>
</dbReference>
<dbReference type="SUPFAM" id="SSF48498">
    <property type="entry name" value="Tetracyclin repressor-like, C-terminal domain"/>
    <property type="match status" value="1"/>
</dbReference>
<feature type="domain" description="HTH tetR-type" evidence="5">
    <location>
        <begin position="13"/>
        <end position="73"/>
    </location>
</feature>
<name>A0ABV7YFV5_9ACTN</name>
<evidence type="ECO:0000256" key="2">
    <source>
        <dbReference type="ARBA" id="ARBA00023125"/>
    </source>
</evidence>
<evidence type="ECO:0000256" key="4">
    <source>
        <dbReference type="PROSITE-ProRule" id="PRU00335"/>
    </source>
</evidence>
<dbReference type="PROSITE" id="PS50977">
    <property type="entry name" value="HTH_TETR_2"/>
    <property type="match status" value="1"/>
</dbReference>
<dbReference type="InterPro" id="IPR009057">
    <property type="entry name" value="Homeodomain-like_sf"/>
</dbReference>
<comment type="caution">
    <text evidence="6">The sequence shown here is derived from an EMBL/GenBank/DDBJ whole genome shotgun (WGS) entry which is preliminary data.</text>
</comment>
<reference evidence="7" key="1">
    <citation type="journal article" date="2019" name="Int. J. Syst. Evol. Microbiol.">
        <title>The Global Catalogue of Microorganisms (GCM) 10K type strain sequencing project: providing services to taxonomists for standard genome sequencing and annotation.</title>
        <authorList>
            <consortium name="The Broad Institute Genomics Platform"/>
            <consortium name="The Broad Institute Genome Sequencing Center for Infectious Disease"/>
            <person name="Wu L."/>
            <person name="Ma J."/>
        </authorList>
    </citation>
    <scope>NUCLEOTIDE SEQUENCE [LARGE SCALE GENOMIC DNA]</scope>
    <source>
        <strain evidence="7">CGMCC 4.7241</strain>
    </source>
</reference>
<keyword evidence="1" id="KW-0805">Transcription regulation</keyword>
<sequence>MQPRQASGRPRDVRIDAAVLDATLAVLAETGYRRLTLEEVARQAGTTKPAIYRRWAGRERLVLAALARELGEIDTPDTGCTICDLGECLSVFIGSFRRMPPDVLGPLYADCAGTPELHDEFMCVLFDPPRSAVARTITRAIARGDLRADLDAGLTLDLIGAFVHYRVLFGHASTEVNEISHVVETLLHGIATDYPALLAHSLELEAAAQAQQTHHLHRAAPER</sequence>
<dbReference type="InterPro" id="IPR011075">
    <property type="entry name" value="TetR_C"/>
</dbReference>
<protein>
    <submittedName>
        <fullName evidence="6">TetR/AcrR family transcriptional regulator</fullName>
    </submittedName>
</protein>
<keyword evidence="7" id="KW-1185">Reference proteome</keyword>
<evidence type="ECO:0000313" key="7">
    <source>
        <dbReference type="Proteomes" id="UP001595699"/>
    </source>
</evidence>
<keyword evidence="2 4" id="KW-0238">DNA-binding</keyword>
<dbReference type="SUPFAM" id="SSF46689">
    <property type="entry name" value="Homeodomain-like"/>
    <property type="match status" value="1"/>
</dbReference>
<dbReference type="Pfam" id="PF00440">
    <property type="entry name" value="TetR_N"/>
    <property type="match status" value="1"/>
</dbReference>
<evidence type="ECO:0000313" key="6">
    <source>
        <dbReference type="EMBL" id="MFC3762540.1"/>
    </source>
</evidence>
<dbReference type="EMBL" id="JBHRZH010000015">
    <property type="protein sequence ID" value="MFC3762540.1"/>
    <property type="molecule type" value="Genomic_DNA"/>
</dbReference>
<evidence type="ECO:0000259" key="5">
    <source>
        <dbReference type="PROSITE" id="PS50977"/>
    </source>
</evidence>
<organism evidence="6 7">
    <name type="scientific">Tenggerimyces flavus</name>
    <dbReference type="NCBI Taxonomy" id="1708749"/>
    <lineage>
        <taxon>Bacteria</taxon>
        <taxon>Bacillati</taxon>
        <taxon>Actinomycetota</taxon>
        <taxon>Actinomycetes</taxon>
        <taxon>Propionibacteriales</taxon>
        <taxon>Nocardioidaceae</taxon>
        <taxon>Tenggerimyces</taxon>
    </lineage>
</organism>
<dbReference type="PRINTS" id="PR00455">
    <property type="entry name" value="HTHTETR"/>
</dbReference>
<dbReference type="PANTHER" id="PTHR30055">
    <property type="entry name" value="HTH-TYPE TRANSCRIPTIONAL REGULATOR RUTR"/>
    <property type="match status" value="1"/>
</dbReference>
<dbReference type="InterPro" id="IPR001647">
    <property type="entry name" value="HTH_TetR"/>
</dbReference>
<evidence type="ECO:0000256" key="3">
    <source>
        <dbReference type="ARBA" id="ARBA00023163"/>
    </source>
</evidence>
<dbReference type="Pfam" id="PF16859">
    <property type="entry name" value="TetR_C_11"/>
    <property type="match status" value="1"/>
</dbReference>
<evidence type="ECO:0000256" key="1">
    <source>
        <dbReference type="ARBA" id="ARBA00023015"/>
    </source>
</evidence>
<accession>A0ABV7YFV5</accession>
<feature type="DNA-binding region" description="H-T-H motif" evidence="4">
    <location>
        <begin position="36"/>
        <end position="55"/>
    </location>
</feature>
<proteinExistence type="predicted"/>
<dbReference type="PANTHER" id="PTHR30055:SF148">
    <property type="entry name" value="TETR-FAMILY TRANSCRIPTIONAL REGULATOR"/>
    <property type="match status" value="1"/>
</dbReference>
<gene>
    <name evidence="6" type="ORF">ACFOUW_16985</name>
</gene>
<dbReference type="Proteomes" id="UP001595699">
    <property type="component" value="Unassembled WGS sequence"/>
</dbReference>
<dbReference type="Gene3D" id="1.10.10.60">
    <property type="entry name" value="Homeodomain-like"/>
    <property type="match status" value="1"/>
</dbReference>
<dbReference type="InterPro" id="IPR050109">
    <property type="entry name" value="HTH-type_TetR-like_transc_reg"/>
</dbReference>